<dbReference type="InterPro" id="IPR013096">
    <property type="entry name" value="Cupin_2"/>
</dbReference>
<organism evidence="2">
    <name type="scientific">Akkermansia muciniphila</name>
    <dbReference type="NCBI Taxonomy" id="239935"/>
    <lineage>
        <taxon>Bacteria</taxon>
        <taxon>Pseudomonadati</taxon>
        <taxon>Verrucomicrobiota</taxon>
        <taxon>Verrucomicrobiia</taxon>
        <taxon>Verrucomicrobiales</taxon>
        <taxon>Akkermansiaceae</taxon>
        <taxon>Akkermansia</taxon>
    </lineage>
</organism>
<dbReference type="GeneID" id="84023995"/>
<evidence type="ECO:0000313" key="2">
    <source>
        <dbReference type="EMBL" id="VYT26839.1"/>
    </source>
</evidence>
<dbReference type="InterPro" id="IPR011051">
    <property type="entry name" value="RmlC_Cupin_sf"/>
</dbReference>
<dbReference type="PANTHER" id="PTHR35848">
    <property type="entry name" value="OXALATE-BINDING PROTEIN"/>
    <property type="match status" value="1"/>
</dbReference>
<dbReference type="EMBL" id="CACRSS010000021">
    <property type="protein sequence ID" value="VYT26839.1"/>
    <property type="molecule type" value="Genomic_DNA"/>
</dbReference>
<dbReference type="GO" id="GO:0046872">
    <property type="term" value="F:metal ion binding"/>
    <property type="evidence" value="ECO:0007669"/>
    <property type="project" value="UniProtKB-KW"/>
</dbReference>
<accession>A0A6N2V8R9</accession>
<dbReference type="Pfam" id="PF07883">
    <property type="entry name" value="Cupin_2"/>
    <property type="match status" value="1"/>
</dbReference>
<dbReference type="InterPro" id="IPR014710">
    <property type="entry name" value="RmlC-like_jellyroll"/>
</dbReference>
<dbReference type="Gene3D" id="2.60.120.10">
    <property type="entry name" value="Jelly Rolls"/>
    <property type="match status" value="1"/>
</dbReference>
<sequence length="114" mass="12210">MDAFSPIPNHTGFTARSLFTDAQGTLKDGAFANMEPGGGGPLSPHRHAHAHLFIVTRGTVVILLDEEEKTVREHESLLVPGGGRHAVWNRSAEPAEIVGLTLEAARAPQLPTTR</sequence>
<dbReference type="InterPro" id="IPR051610">
    <property type="entry name" value="GPI/OXD"/>
</dbReference>
<evidence type="ECO:0000256" key="1">
    <source>
        <dbReference type="ARBA" id="ARBA00022723"/>
    </source>
</evidence>
<reference evidence="2" key="1">
    <citation type="submission" date="2019-11" db="EMBL/GenBank/DDBJ databases">
        <authorList>
            <person name="Feng L."/>
        </authorList>
    </citation>
    <scope>NUCLEOTIDE SEQUENCE</scope>
    <source>
        <strain evidence="2">AMuciniphilaLFYP55</strain>
    </source>
</reference>
<dbReference type="RefSeq" id="WP_102728628.1">
    <property type="nucleotide sequence ID" value="NZ_CACRSS010000021.1"/>
</dbReference>
<dbReference type="SUPFAM" id="SSF51182">
    <property type="entry name" value="RmlC-like cupins"/>
    <property type="match status" value="1"/>
</dbReference>
<keyword evidence="1" id="KW-0479">Metal-binding</keyword>
<dbReference type="AlphaFoldDB" id="A0A6N2V8R9"/>
<name>A0A6N2V8R9_9BACT</name>
<proteinExistence type="predicted"/>
<protein>
    <submittedName>
        <fullName evidence="2">Cupin domain protein</fullName>
    </submittedName>
</protein>
<gene>
    <name evidence="2" type="ORF">AMLFYP55_01400</name>
</gene>